<evidence type="ECO:0000259" key="1">
    <source>
        <dbReference type="Pfam" id="PF08885"/>
    </source>
</evidence>
<dbReference type="RefSeq" id="WP_111565997.1">
    <property type="nucleotide sequence ID" value="NZ_QLMI01000002.1"/>
</dbReference>
<comment type="caution">
    <text evidence="2">The sequence shown here is derived from an EMBL/GenBank/DDBJ whole genome shotgun (WGS) entry which is preliminary data.</text>
</comment>
<name>A0A327YSU7_9FLAO</name>
<protein>
    <submittedName>
        <fullName evidence="2">GSCFA family protein</fullName>
    </submittedName>
</protein>
<dbReference type="Proteomes" id="UP000249620">
    <property type="component" value="Unassembled WGS sequence"/>
</dbReference>
<dbReference type="AlphaFoldDB" id="A0A327YSU7"/>
<dbReference type="OrthoDB" id="9807687at2"/>
<accession>A0A327YSU7</accession>
<reference evidence="2 3" key="1">
    <citation type="submission" date="2018-06" db="EMBL/GenBank/DDBJ databases">
        <title>Genomic Encyclopedia of Type Strains, Phase III (KMG-III): the genomes of soil and plant-associated and newly described type strains.</title>
        <authorList>
            <person name="Whitman W."/>
        </authorList>
    </citation>
    <scope>NUCLEOTIDE SEQUENCE [LARGE SCALE GENOMIC DNA]</scope>
    <source>
        <strain evidence="2 3">CGMCC 1.12398</strain>
    </source>
</reference>
<feature type="domain" description="GSCFA" evidence="1">
    <location>
        <begin position="21"/>
        <end position="258"/>
    </location>
</feature>
<organism evidence="2 3">
    <name type="scientific">Flavobacterium aquaticum</name>
    <dbReference type="NCBI Taxonomy" id="1236486"/>
    <lineage>
        <taxon>Bacteria</taxon>
        <taxon>Pseudomonadati</taxon>
        <taxon>Bacteroidota</taxon>
        <taxon>Flavobacteriia</taxon>
        <taxon>Flavobacteriales</taxon>
        <taxon>Flavobacteriaceae</taxon>
        <taxon>Flavobacterium</taxon>
    </lineage>
</organism>
<dbReference type="SUPFAM" id="SSF52266">
    <property type="entry name" value="SGNH hydrolase"/>
    <property type="match status" value="1"/>
</dbReference>
<proteinExistence type="predicted"/>
<dbReference type="InterPro" id="IPR014982">
    <property type="entry name" value="GSCFA"/>
</dbReference>
<keyword evidence="3" id="KW-1185">Reference proteome</keyword>
<dbReference type="EMBL" id="QLMI01000002">
    <property type="protein sequence ID" value="RAK24194.1"/>
    <property type="molecule type" value="Genomic_DNA"/>
</dbReference>
<evidence type="ECO:0000313" key="3">
    <source>
        <dbReference type="Proteomes" id="UP000249620"/>
    </source>
</evidence>
<gene>
    <name evidence="2" type="ORF">B0I03_10245</name>
</gene>
<dbReference type="Pfam" id="PF08885">
    <property type="entry name" value="GSCFA"/>
    <property type="match status" value="1"/>
</dbReference>
<dbReference type="Gene3D" id="3.40.50.1110">
    <property type="entry name" value="SGNH hydrolase"/>
    <property type="match status" value="1"/>
</dbReference>
<sequence length="317" mass="37156">MQFTTKIPVQKSSFPIDYDSKIMLLGSCFADNMGEKFQYFKFQATTNPFGIIFNAVSLEKLIRRAVENRMFTENDIFFHNELWHCYEVHSELSNPDKEIFLSNLNSILESTHRHIASLTHCIITLGTSWVYRNIETNEIVANCHKVPQKQFTKELLSIEQTEKSLQNIVSLIHSVNPNCNFVFTVSPVRHIKDGFTENTLSKSHLIAAIHKTIIHHPSPITYFPAYEIMIDELRDYRFYAEDMLHPNQTAIDYIWIQFFENYISESEFGLMNEICSIQKGLKHRPFNPNTESHQKFLNQLDLKIQTIQNQYPFIKFC</sequence>
<dbReference type="GO" id="GO:0016788">
    <property type="term" value="F:hydrolase activity, acting on ester bonds"/>
    <property type="evidence" value="ECO:0007669"/>
    <property type="project" value="UniProtKB-ARBA"/>
</dbReference>
<evidence type="ECO:0000313" key="2">
    <source>
        <dbReference type="EMBL" id="RAK24194.1"/>
    </source>
</evidence>
<dbReference type="InterPro" id="IPR036514">
    <property type="entry name" value="SGNH_hydro_sf"/>
</dbReference>